<feature type="non-terminal residue" evidence="3">
    <location>
        <position position="1"/>
    </location>
</feature>
<gene>
    <name evidence="3" type="ORF">OBE_01334</name>
</gene>
<name>K1TZZ1_9ZZZZ</name>
<evidence type="ECO:0000313" key="3">
    <source>
        <dbReference type="EMBL" id="EKC75498.1"/>
    </source>
</evidence>
<keyword evidence="2" id="KW-0233">DNA recombination</keyword>
<dbReference type="GO" id="GO:0006310">
    <property type="term" value="P:DNA recombination"/>
    <property type="evidence" value="ECO:0007669"/>
    <property type="project" value="UniProtKB-KW"/>
</dbReference>
<dbReference type="InterPro" id="IPR003798">
    <property type="entry name" value="DNA_recombination_RmuC"/>
</dbReference>
<dbReference type="EMBL" id="AJWZ01000875">
    <property type="protein sequence ID" value="EKC75498.1"/>
    <property type="molecule type" value="Genomic_DNA"/>
</dbReference>
<evidence type="ECO:0000256" key="2">
    <source>
        <dbReference type="ARBA" id="ARBA00023172"/>
    </source>
</evidence>
<dbReference type="PANTHER" id="PTHR30563">
    <property type="entry name" value="DNA RECOMBINATION PROTEIN RMUC"/>
    <property type="match status" value="1"/>
</dbReference>
<comment type="caution">
    <text evidence="3">The sequence shown here is derived from an EMBL/GenBank/DDBJ whole genome shotgun (WGS) entry which is preliminary data.</text>
</comment>
<sequence>EMILETILDNSNLIRGVHYDTQLNIKDEAGNNLRPDVVLYLPEGKRIVIDSKVSLTAFVGYVGAEDEATRRQYLASHVASVRQHVVELGRKEYQRLLDSPDFVIMFIPNEPAFLAALQNDSSIWADAYDKKVIISSPTNLFALLKLVDDLWKRNAQNKNTADIVTYGTKLYEQLV</sequence>
<proteinExistence type="predicted"/>
<accession>K1TZZ1</accession>
<dbReference type="PANTHER" id="PTHR30563:SF0">
    <property type="entry name" value="DNA RECOMBINATION PROTEIN RMUC"/>
    <property type="match status" value="1"/>
</dbReference>
<protein>
    <submittedName>
        <fullName evidence="3">DNA recombination protein RmuC</fullName>
    </submittedName>
</protein>
<reference evidence="3" key="1">
    <citation type="journal article" date="2013" name="Environ. Microbiol.">
        <title>Microbiota from the distal guts of lean and obese adolescents exhibit partial functional redundancy besides clear differences in community structure.</title>
        <authorList>
            <person name="Ferrer M."/>
            <person name="Ruiz A."/>
            <person name="Lanza F."/>
            <person name="Haange S.B."/>
            <person name="Oberbach A."/>
            <person name="Till H."/>
            <person name="Bargiela R."/>
            <person name="Campoy C."/>
            <person name="Segura M.T."/>
            <person name="Richter M."/>
            <person name="von Bergen M."/>
            <person name="Seifert J."/>
            <person name="Suarez A."/>
        </authorList>
    </citation>
    <scope>NUCLEOTIDE SEQUENCE</scope>
</reference>
<feature type="non-terminal residue" evidence="3">
    <location>
        <position position="175"/>
    </location>
</feature>
<keyword evidence="1" id="KW-0175">Coiled coil</keyword>
<evidence type="ECO:0000256" key="1">
    <source>
        <dbReference type="ARBA" id="ARBA00023054"/>
    </source>
</evidence>
<dbReference type="Pfam" id="PF02646">
    <property type="entry name" value="RmuC"/>
    <property type="match status" value="1"/>
</dbReference>
<organism evidence="3">
    <name type="scientific">human gut metagenome</name>
    <dbReference type="NCBI Taxonomy" id="408170"/>
    <lineage>
        <taxon>unclassified sequences</taxon>
        <taxon>metagenomes</taxon>
        <taxon>organismal metagenomes</taxon>
    </lineage>
</organism>
<dbReference type="AlphaFoldDB" id="K1TZZ1"/>